<dbReference type="AlphaFoldDB" id="A0A375DD76"/>
<evidence type="ECO:0000313" key="5">
    <source>
        <dbReference type="Proteomes" id="UP000256297"/>
    </source>
</evidence>
<evidence type="ECO:0000313" key="4">
    <source>
        <dbReference type="Proteomes" id="UP000254259"/>
    </source>
</evidence>
<evidence type="ECO:0000313" key="3">
    <source>
        <dbReference type="EMBL" id="SPD69212.1"/>
    </source>
</evidence>
<reference evidence="4 5" key="1">
    <citation type="submission" date="2018-01" db="EMBL/GenBank/DDBJ databases">
        <authorList>
            <person name="Clerissi C."/>
        </authorList>
    </citation>
    <scope>NUCLEOTIDE SEQUENCE</scope>
    <source>
        <strain evidence="2">Cupriavidus taiwanensis LMG 19430</strain>
        <strain evidence="1">Cupriavidus taiwanensis STM 3521</strain>
        <strain evidence="3">Cupriavidus taiwanensis SWF 66322</strain>
        <plasmid evidence="5">cbm2589_p</plasmid>
        <plasmid evidence="4">cbm2636p</plasmid>
        <plasmid evidence="3">CBM2636p</plasmid>
    </source>
</reference>
<evidence type="ECO:0000313" key="1">
    <source>
        <dbReference type="EMBL" id="SOY77284.1"/>
    </source>
</evidence>
<keyword evidence="3" id="KW-0614">Plasmid</keyword>
<gene>
    <name evidence="2" type="ORF">CBM2586_P70037</name>
    <name evidence="1" type="ORF">CBM2589_P60035</name>
    <name evidence="3" type="ORF">CBM2636_P10123</name>
</gene>
<proteinExistence type="predicted"/>
<dbReference type="EMBL" id="LT984815">
    <property type="protein sequence ID" value="SPD69212.1"/>
    <property type="molecule type" value="Genomic_DNA"/>
</dbReference>
<geneLocation type="plasmid" evidence="3">
    <name>CBM2636p</name>
</geneLocation>
<sequence>MDPAIQAIVGGRCSLANFYRYSGRRLAAHYIDKREGRMLGDLLPSAIQLQQKDHPRVALGTATALNVNARLAARHTKRVALWRHLPRKVVECRSAPRRALPSGRPWCCPAIGNRHTGGLCQKP</sequence>
<name>A0A375DD76_9BURK</name>
<dbReference type="Proteomes" id="UP000254259">
    <property type="component" value="Plasmid CBM2636p"/>
</dbReference>
<protein>
    <submittedName>
        <fullName evidence="2">Uncharacterized protein</fullName>
    </submittedName>
</protein>
<dbReference type="Proteomes" id="UP000256297">
    <property type="component" value="Plasmid CBM2589_p"/>
</dbReference>
<organism evidence="2">
    <name type="scientific">Cupriavidus taiwanensis</name>
    <dbReference type="NCBI Taxonomy" id="164546"/>
    <lineage>
        <taxon>Bacteria</taxon>
        <taxon>Pseudomonadati</taxon>
        <taxon>Pseudomonadota</taxon>
        <taxon>Betaproteobacteria</taxon>
        <taxon>Burkholderiales</taxon>
        <taxon>Burkholderiaceae</taxon>
        <taxon>Cupriavidus</taxon>
    </lineage>
</organism>
<evidence type="ECO:0000313" key="2">
    <source>
        <dbReference type="EMBL" id="SOY78221.1"/>
    </source>
</evidence>
<geneLocation type="plasmid" evidence="5">
    <name>cbm2589_p</name>
</geneLocation>
<dbReference type="Proteomes" id="UP000257016">
    <property type="component" value="Unassembled WGS sequence"/>
</dbReference>
<geneLocation type="plasmid" evidence="4">
    <name>cbm2636p</name>
</geneLocation>
<dbReference type="EMBL" id="OFSN01000064">
    <property type="protein sequence ID" value="SOY78221.1"/>
    <property type="molecule type" value="Genomic_DNA"/>
</dbReference>
<dbReference type="EMBL" id="OFSP01000074">
    <property type="protein sequence ID" value="SOY77284.1"/>
    <property type="molecule type" value="Genomic_DNA"/>
</dbReference>
<accession>A0A375DD76</accession>